<evidence type="ECO:0000313" key="2">
    <source>
        <dbReference type="Proteomes" id="UP000076830"/>
    </source>
</evidence>
<dbReference type="EMBL" id="CP015249">
    <property type="protein sequence ID" value="ANB16150.1"/>
    <property type="molecule type" value="Genomic_DNA"/>
</dbReference>
<dbReference type="Pfam" id="PF10604">
    <property type="entry name" value="Polyketide_cyc2"/>
    <property type="match status" value="1"/>
</dbReference>
<dbReference type="STRING" id="1300342.I596_110"/>
<gene>
    <name evidence="1" type="ORF">I596_110</name>
</gene>
<sequence>MLKIVLSTIGLLAAAAVAVVWLGSRLPSAHRARTALRLAAAPEAVYARISDVAQAGTWRKDVKAVELLPVADGEAGFRLTDGNGTITYRIERAEPPHRFVTRIADTDLGFGGRWTIEVLPDGSGSRVAITEDGEVSSPVFRFFSRHVFGHYRTQEAYLAALAASFGETARSERLPEPT</sequence>
<name>A0A161HII0_9GAMM</name>
<dbReference type="Proteomes" id="UP000076830">
    <property type="component" value="Chromosome"/>
</dbReference>
<dbReference type="InterPro" id="IPR019587">
    <property type="entry name" value="Polyketide_cyclase/dehydratase"/>
</dbReference>
<dbReference type="Gene3D" id="3.30.530.20">
    <property type="match status" value="1"/>
</dbReference>
<keyword evidence="2" id="KW-1185">Reference proteome</keyword>
<evidence type="ECO:0000313" key="1">
    <source>
        <dbReference type="EMBL" id="ANB16150.1"/>
    </source>
</evidence>
<protein>
    <submittedName>
        <fullName evidence="1">Polyketide cyclase/dehydrase and lipid transport</fullName>
    </submittedName>
</protein>
<dbReference type="InterPro" id="IPR023393">
    <property type="entry name" value="START-like_dom_sf"/>
</dbReference>
<proteinExistence type="predicted"/>
<dbReference type="OrthoDB" id="9803476at2"/>
<accession>A0A161HII0</accession>
<dbReference type="SUPFAM" id="SSF55961">
    <property type="entry name" value="Bet v1-like"/>
    <property type="match status" value="1"/>
</dbReference>
<dbReference type="AlphaFoldDB" id="A0A161HII0"/>
<dbReference type="KEGG" id="dko:I596_110"/>
<organism evidence="1 2">
    <name type="scientific">Dokdonella koreensis DS-123</name>
    <dbReference type="NCBI Taxonomy" id="1300342"/>
    <lineage>
        <taxon>Bacteria</taxon>
        <taxon>Pseudomonadati</taxon>
        <taxon>Pseudomonadota</taxon>
        <taxon>Gammaproteobacteria</taxon>
        <taxon>Lysobacterales</taxon>
        <taxon>Rhodanobacteraceae</taxon>
        <taxon>Dokdonella</taxon>
    </lineage>
</organism>
<dbReference type="CDD" id="cd07812">
    <property type="entry name" value="SRPBCC"/>
    <property type="match status" value="1"/>
</dbReference>
<dbReference type="RefSeq" id="WP_067642660.1">
    <property type="nucleotide sequence ID" value="NZ_CP015249.1"/>
</dbReference>
<reference evidence="1 2" key="1">
    <citation type="submission" date="2016-04" db="EMBL/GenBank/DDBJ databases">
        <title>Complete genome sequence of Dokdonella koreensis DS-123T.</title>
        <authorList>
            <person name="Kim J.F."/>
            <person name="Lee H."/>
            <person name="Kwak M.-J."/>
        </authorList>
    </citation>
    <scope>NUCLEOTIDE SEQUENCE [LARGE SCALE GENOMIC DNA]</scope>
    <source>
        <strain evidence="1 2">DS-123</strain>
    </source>
</reference>